<feature type="region of interest" description="Disordered" evidence="1">
    <location>
        <begin position="528"/>
        <end position="564"/>
    </location>
</feature>
<name>A0A9N9M3P2_9HELO</name>
<dbReference type="Proteomes" id="UP000701801">
    <property type="component" value="Unassembled WGS sequence"/>
</dbReference>
<protein>
    <submittedName>
        <fullName evidence="2">Uncharacterized protein</fullName>
    </submittedName>
</protein>
<dbReference type="OrthoDB" id="5413531at2759"/>
<keyword evidence="3" id="KW-1185">Reference proteome</keyword>
<evidence type="ECO:0000256" key="1">
    <source>
        <dbReference type="SAM" id="MobiDB-lite"/>
    </source>
</evidence>
<feature type="region of interest" description="Disordered" evidence="1">
    <location>
        <begin position="1"/>
        <end position="40"/>
    </location>
</feature>
<comment type="caution">
    <text evidence="2">The sequence shown here is derived from an EMBL/GenBank/DDBJ whole genome shotgun (WGS) entry which is preliminary data.</text>
</comment>
<sequence length="754" mass="83636">MSARDPNDEPMDSSDEEEAGEEGQEEETPAVDIIPPGPPGEFIKPTKFSTPYRSIFSLTPPNNTRAAVQNLEHAPCSYTCTPGLAPSLLELKQHAHDLVCMIKYLTISTVPGIIDGLNAADKAKSKLKLDEIWTFEDGETFDFLNDLTNPYTGPGGNQEEDFVQAVAEAHKQPLTSLLNVLEEKNIPAEGEARPKQVVRNICPLHRVADLKTIPPKGQSLPYATHQSLIKHANDILELLDHEYSAKGGILAILPTKAEKEDREKAENTLLGQMILYTQRLVQRLHDLERLYANAMDVIAGEAVVPPQALSRLGPDGRTGRELVYPQDRFVLANAGEDVWNHLSHEFDKKDRIDEVIMESYRQLGVTGEMIWQKRGGQEMDRGITAIDVTTRYYRMRGTDPNDPKTIFVIPAYETHPGTKVTRDMEQTPTVVTVVKPVWPERASLWEQKHRVDMDELKKFRAFSEAQARDIERKDHEIVAMRTQYELRAAELRQEQAEVASLRDTLEGRGNENKKAQVEALQKATIDAAAAKKDREEAARERKEAESLGRRMDRQKKQLDQNRDDLTRNLQVLQRSQADDYNHRAKQVIEQDRLAGEQQLDLANKLKSAWQEQIIQTQILTEQLLAGDALTEPPSAAATAAGKRKGQSIVDAAVAKSNTAGKRKGQSIVDAAVAKSNSQLVRAPLAGSASAPGTRKAIDAPARSANPILIAAEQRAIAAQAAISGVARSVSFSMAPSVHDYDYEESRASSPMGYE</sequence>
<evidence type="ECO:0000313" key="2">
    <source>
        <dbReference type="EMBL" id="CAG8984085.1"/>
    </source>
</evidence>
<reference evidence="2" key="1">
    <citation type="submission" date="2021-07" db="EMBL/GenBank/DDBJ databases">
        <authorList>
            <person name="Durling M."/>
        </authorList>
    </citation>
    <scope>NUCLEOTIDE SEQUENCE</scope>
</reference>
<proteinExistence type="predicted"/>
<accession>A0A9N9M3P2</accession>
<feature type="compositionally biased region" description="Basic and acidic residues" evidence="1">
    <location>
        <begin position="529"/>
        <end position="564"/>
    </location>
</feature>
<feature type="compositionally biased region" description="Acidic residues" evidence="1">
    <location>
        <begin position="8"/>
        <end position="29"/>
    </location>
</feature>
<gene>
    <name evidence="2" type="ORF">HYALB_00003027</name>
</gene>
<dbReference type="AlphaFoldDB" id="A0A9N9M3P2"/>
<dbReference type="EMBL" id="CAJVRM010000749">
    <property type="protein sequence ID" value="CAG8984085.1"/>
    <property type="molecule type" value="Genomic_DNA"/>
</dbReference>
<organism evidence="2 3">
    <name type="scientific">Hymenoscyphus albidus</name>
    <dbReference type="NCBI Taxonomy" id="595503"/>
    <lineage>
        <taxon>Eukaryota</taxon>
        <taxon>Fungi</taxon>
        <taxon>Dikarya</taxon>
        <taxon>Ascomycota</taxon>
        <taxon>Pezizomycotina</taxon>
        <taxon>Leotiomycetes</taxon>
        <taxon>Helotiales</taxon>
        <taxon>Helotiaceae</taxon>
        <taxon>Hymenoscyphus</taxon>
    </lineage>
</organism>
<evidence type="ECO:0000313" key="3">
    <source>
        <dbReference type="Proteomes" id="UP000701801"/>
    </source>
</evidence>